<evidence type="ECO:0000256" key="3">
    <source>
        <dbReference type="ARBA" id="ARBA00023235"/>
    </source>
</evidence>
<dbReference type="SUPFAM" id="SSF52540">
    <property type="entry name" value="P-loop containing nucleoside triphosphate hydrolases"/>
    <property type="match status" value="1"/>
</dbReference>
<gene>
    <name evidence="6" type="ORF">LPJ53_005973</name>
</gene>
<dbReference type="OrthoDB" id="3943268at2759"/>
<dbReference type="InterPro" id="IPR027417">
    <property type="entry name" value="P-loop_NTPase"/>
</dbReference>
<dbReference type="GO" id="GO:0009378">
    <property type="term" value="F:four-way junction helicase activity"/>
    <property type="evidence" value="ECO:0007669"/>
    <property type="project" value="TreeGrafter"/>
</dbReference>
<evidence type="ECO:0000256" key="4">
    <source>
        <dbReference type="ARBA" id="ARBA00034617"/>
    </source>
</evidence>
<protein>
    <recommendedName>
        <fullName evidence="5">DNA 3'-5' helicase</fullName>
        <ecNumber evidence="5">5.6.2.4</ecNumber>
    </recommendedName>
</protein>
<dbReference type="GO" id="GO:0005737">
    <property type="term" value="C:cytoplasm"/>
    <property type="evidence" value="ECO:0007669"/>
    <property type="project" value="TreeGrafter"/>
</dbReference>
<evidence type="ECO:0000256" key="5">
    <source>
        <dbReference type="ARBA" id="ARBA00034808"/>
    </source>
</evidence>
<comment type="similarity">
    <text evidence="1">Belongs to the helicase family. RecQ subfamily.</text>
</comment>
<evidence type="ECO:0000256" key="1">
    <source>
        <dbReference type="ARBA" id="ARBA00005446"/>
    </source>
</evidence>
<dbReference type="PANTHER" id="PTHR13710">
    <property type="entry name" value="DNA HELICASE RECQ FAMILY MEMBER"/>
    <property type="match status" value="1"/>
</dbReference>
<dbReference type="GO" id="GO:0043138">
    <property type="term" value="F:3'-5' DNA helicase activity"/>
    <property type="evidence" value="ECO:0007669"/>
    <property type="project" value="UniProtKB-EC"/>
</dbReference>
<proteinExistence type="inferred from homology"/>
<reference evidence="6" key="1">
    <citation type="submission" date="2022-07" db="EMBL/GenBank/DDBJ databases">
        <title>Phylogenomic reconstructions and comparative analyses of Kickxellomycotina fungi.</title>
        <authorList>
            <person name="Reynolds N.K."/>
            <person name="Stajich J.E."/>
            <person name="Barry K."/>
            <person name="Grigoriev I.V."/>
            <person name="Crous P."/>
            <person name="Smith M.E."/>
        </authorList>
    </citation>
    <scope>NUCLEOTIDE SEQUENCE</scope>
    <source>
        <strain evidence="6">NBRC 32514</strain>
    </source>
</reference>
<dbReference type="AlphaFoldDB" id="A0A9W8CN79"/>
<sequence>FGEMVPYNEISQSAVHFLLFARLTCLRCCIRDTAGRPMAEQQAIIEDLIQTLASTKVLFSTFGYVSSLKSLAMALNQHGISLPSVTYNSVGKDIILVEGVPVSLAIFQKVVQALAMECQNLIMAILKDYYPYERLPANLCNGIIDRLTESKPDFSFLSSAENPQLLVQLMAAGDGFMAWSQLKPDSPNGKSASWMRKWLTSTGNLCIQLMTLIQFTAGLPARVSEMEGLTFRNIGSSTRCLHWHANTLALVSFYNKSSSSNEIPKITVRYLPRFVSEMLVVYLLCIRSCEKLVAHCLCAQSPAAEPLVFCQAYYDLLFVKSGQAISTNQVSHSIKRAFTRVQPDAALGTQKYRQFAAALGESKTSFGREFQGQDRASLDRASDADQGNSMVDEQMGDHHQQSESLTFNRQRLEVVKALMPKLQPQREETQLRCQQAFETLQYNLSSSFVAPLQLRPAQVQVLSSILDNPTLHHLAVIPTGGGKSMFFVLAAKLLRRMVLVVVPFVALIRDHYQGYSSRVRPAMGTLGKKVPTQLQKILLSATVPQSMEDDLALAFQVPLSVHRFPSNRTNIRHMVTSAQSPGSAMVNLCSDLHHKMTREFSGTCARIIIYCAFPDDCTMVKNYLQEVH</sequence>
<comment type="caution">
    <text evidence="6">The sequence shown here is derived from an EMBL/GenBank/DDBJ whole genome shotgun (WGS) entry which is preliminary data.</text>
</comment>
<dbReference type="EC" id="5.6.2.4" evidence="5"/>
<accession>A0A9W8CN79</accession>
<evidence type="ECO:0000256" key="2">
    <source>
        <dbReference type="ARBA" id="ARBA00023125"/>
    </source>
</evidence>
<keyword evidence="7" id="KW-1185">Reference proteome</keyword>
<dbReference type="GO" id="GO:0005694">
    <property type="term" value="C:chromosome"/>
    <property type="evidence" value="ECO:0007669"/>
    <property type="project" value="TreeGrafter"/>
</dbReference>
<dbReference type="GO" id="GO:0000724">
    <property type="term" value="P:double-strand break repair via homologous recombination"/>
    <property type="evidence" value="ECO:0007669"/>
    <property type="project" value="TreeGrafter"/>
</dbReference>
<evidence type="ECO:0000313" key="7">
    <source>
        <dbReference type="Proteomes" id="UP001149813"/>
    </source>
</evidence>
<dbReference type="Gene3D" id="3.40.50.300">
    <property type="entry name" value="P-loop containing nucleotide triphosphate hydrolases"/>
    <property type="match status" value="1"/>
</dbReference>
<dbReference type="PANTHER" id="PTHR13710:SF105">
    <property type="entry name" value="ATP-DEPENDENT DNA HELICASE Q1"/>
    <property type="match status" value="1"/>
</dbReference>
<name>A0A9W8CN79_9FUNG</name>
<evidence type="ECO:0000313" key="6">
    <source>
        <dbReference type="EMBL" id="KAJ1719229.1"/>
    </source>
</evidence>
<dbReference type="Proteomes" id="UP001149813">
    <property type="component" value="Unassembled WGS sequence"/>
</dbReference>
<dbReference type="EMBL" id="JANBOJ010000449">
    <property type="protein sequence ID" value="KAJ1719229.1"/>
    <property type="molecule type" value="Genomic_DNA"/>
</dbReference>
<comment type="catalytic activity">
    <reaction evidence="4">
        <text>Couples ATP hydrolysis with the unwinding of duplex DNA by translocating in the 3'-5' direction.</text>
        <dbReference type="EC" id="5.6.2.4"/>
    </reaction>
</comment>
<keyword evidence="3" id="KW-0413">Isomerase</keyword>
<organism evidence="6 7">
    <name type="scientific">Coemansia erecta</name>
    <dbReference type="NCBI Taxonomy" id="147472"/>
    <lineage>
        <taxon>Eukaryota</taxon>
        <taxon>Fungi</taxon>
        <taxon>Fungi incertae sedis</taxon>
        <taxon>Zoopagomycota</taxon>
        <taxon>Kickxellomycotina</taxon>
        <taxon>Kickxellomycetes</taxon>
        <taxon>Kickxellales</taxon>
        <taxon>Kickxellaceae</taxon>
        <taxon>Coemansia</taxon>
    </lineage>
</organism>
<feature type="non-terminal residue" evidence="6">
    <location>
        <position position="628"/>
    </location>
</feature>
<keyword evidence="2" id="KW-0238">DNA-binding</keyword>
<dbReference type="GO" id="GO:0003677">
    <property type="term" value="F:DNA binding"/>
    <property type="evidence" value="ECO:0007669"/>
    <property type="project" value="UniProtKB-KW"/>
</dbReference>